<evidence type="ECO:0000313" key="3">
    <source>
        <dbReference type="EMBL" id="GLK74911.1"/>
    </source>
</evidence>
<evidence type="ECO:0000259" key="2">
    <source>
        <dbReference type="Pfam" id="PF09250"/>
    </source>
</evidence>
<dbReference type="Proteomes" id="UP001143364">
    <property type="component" value="Unassembled WGS sequence"/>
</dbReference>
<dbReference type="InterPro" id="IPR015330">
    <property type="entry name" value="DNA_primase/pol_bifunc_N"/>
</dbReference>
<keyword evidence="4" id="KW-1185">Reference proteome</keyword>
<protein>
    <recommendedName>
        <fullName evidence="2">DNA primase/polymerase bifunctional N-terminal domain-containing protein</fullName>
    </recommendedName>
</protein>
<sequence length="1370" mass="152755">MDLREYFAQRFEETGEEFVVTSEQFGESFFQIYAPELHKRDWSVYPQERTGRRMPARIEGEVIAWSKYQTERPADELMNKWCWHASTHNVAAIMGPSSGNAIAIDVDVTDERLSVEIENLITRTLGHTDYRRIGNAPKIMLFYRLDREASFNKRSHVLSKDGDPAVASEHMVEILAKASTVTFYGRHHSSGSRFQWLEHPCQISPMELPVTTEEELGKFERKLAELNLIFNPPAKHYTLGLTAISSKTGTKVVPDLPATTKDWYEDPRSNLITDGREKFLTKLVWETVRANDSQRYSDNDYAELARIVFDAFCAKAERSGRWTDGFLLREISMRLARVCPMMERGEMTANSRVRRDRSGGVEILPPPPPAPEKTGGVFDRMEGSRLAGLIGPAKFEPRYNTKTGEAQFTYPKKEAVDVLKDMAARALPVDRRKIHTDVAAASITAARYLMAAIEAHRREKELASEGVELQGPSAAEHMEALCLMPGSGKTTGVVSELTSIMQAPARKLPASERLIFSVKTHRLMHEAAEKATKAGRRAMIEGLPGVEILTADSPIPTGPSDKVRIGLAEGKSRCKTCHYAKEFQRLADVGMSSVALCEQDDETAPGGKRRCDVWARGECTFKNQEAIFAHCQILLVVAPYLTLPSTPRWMKQGCVALIVDEDPTLGLAREYTAKIEDLLEIRDGRVTDELKKELGWRKPRKGEKPARSPINEVGVAELRRALWRMVIDALEAGRDPAAMLVDYRDQDRVSGRAYVLAAKACVSRAHNGESKLRPNMPIEELRAMLDSRPKQTAGVTAERQLISVILDRMDQIAKDRIARELWKVDLVRAENHVALARDIPAAEMMDYKEKVETVRSFEPRAGARGTVDARLQLRDPNGAQFWAKRNWDAAEAQKAATKPGHRPRAYTGPRYTHLRISKRLKMNFGSVPTLLLDASANIQLVEKAFGRKVRPITVDAIPHQVVAACFDRSYSDYQLIPRAEDTPAQIAAKEANVARLRLNITMAADFGAPGRVLFITTKKAQPIIRQAWLAPSNADWMYFGDVRGRDGAKDHAGVVIIGRSQFPISTDDAIGAAFSYDSDEPEQPFDRFGTGLEFDDKGEPVELFRRKTDRVVHLRNGHDVIRQVPEMPAGFGRFVDQGWRDEEIIQGVGRPRNVYRHGDTPPPFVLYLGSALPSSVIVDEIFHDADMVKHAGPAEARRIAGEITSAQAPIDAEDDAIEPAAQLMIEQRVAELRAKEKADKKVAIPTKAIIEKAKKELFAEWRLQAYRHVPDLDPTVFSHLADDAAIKRITGYPAEELDRIAIEASQAAADDAVEPLVLEMGAQCETGGTSEAEVAKPTVIATWIDGPSIAPCEIPLDDDQLQEIAAEWTG</sequence>
<dbReference type="Pfam" id="PF09250">
    <property type="entry name" value="Prim-Pol"/>
    <property type="match status" value="1"/>
</dbReference>
<feature type="domain" description="DNA primase/polymerase bifunctional N-terminal" evidence="2">
    <location>
        <begin position="36"/>
        <end position="209"/>
    </location>
</feature>
<dbReference type="EMBL" id="BSFK01000003">
    <property type="protein sequence ID" value="GLK74911.1"/>
    <property type="molecule type" value="Genomic_DNA"/>
</dbReference>
<organism evidence="3 4">
    <name type="scientific">Methylopila jiangsuensis</name>
    <dbReference type="NCBI Taxonomy" id="586230"/>
    <lineage>
        <taxon>Bacteria</taxon>
        <taxon>Pseudomonadati</taxon>
        <taxon>Pseudomonadota</taxon>
        <taxon>Alphaproteobacteria</taxon>
        <taxon>Hyphomicrobiales</taxon>
        <taxon>Methylopilaceae</taxon>
        <taxon>Methylopila</taxon>
    </lineage>
</organism>
<evidence type="ECO:0000256" key="1">
    <source>
        <dbReference type="SAM" id="MobiDB-lite"/>
    </source>
</evidence>
<gene>
    <name evidence="3" type="ORF">GCM10008171_01640</name>
</gene>
<comment type="caution">
    <text evidence="3">The sequence shown here is derived from an EMBL/GenBank/DDBJ whole genome shotgun (WGS) entry which is preliminary data.</text>
</comment>
<accession>A0A9W6JCC4</accession>
<reference evidence="3" key="1">
    <citation type="journal article" date="2014" name="Int. J. Syst. Evol. Microbiol.">
        <title>Complete genome sequence of Corynebacterium casei LMG S-19264T (=DSM 44701T), isolated from a smear-ripened cheese.</title>
        <authorList>
            <consortium name="US DOE Joint Genome Institute (JGI-PGF)"/>
            <person name="Walter F."/>
            <person name="Albersmeier A."/>
            <person name="Kalinowski J."/>
            <person name="Ruckert C."/>
        </authorList>
    </citation>
    <scope>NUCLEOTIDE SEQUENCE</scope>
    <source>
        <strain evidence="3">VKM B-2555</strain>
    </source>
</reference>
<evidence type="ECO:0000313" key="4">
    <source>
        <dbReference type="Proteomes" id="UP001143364"/>
    </source>
</evidence>
<reference evidence="3" key="2">
    <citation type="submission" date="2023-01" db="EMBL/GenBank/DDBJ databases">
        <authorList>
            <person name="Sun Q."/>
            <person name="Evtushenko L."/>
        </authorList>
    </citation>
    <scope>NUCLEOTIDE SEQUENCE</scope>
    <source>
        <strain evidence="3">VKM B-2555</strain>
    </source>
</reference>
<proteinExistence type="predicted"/>
<feature type="region of interest" description="Disordered" evidence="1">
    <location>
        <begin position="348"/>
        <end position="377"/>
    </location>
</feature>
<name>A0A9W6JCC4_9HYPH</name>
<dbReference type="RefSeq" id="WP_271202897.1">
    <property type="nucleotide sequence ID" value="NZ_BSFK01000003.1"/>
</dbReference>